<dbReference type="EMBL" id="BARW01021113">
    <property type="protein sequence ID" value="GAI99515.1"/>
    <property type="molecule type" value="Genomic_DNA"/>
</dbReference>
<dbReference type="AlphaFoldDB" id="X1UI09"/>
<dbReference type="Pfam" id="PF14827">
    <property type="entry name" value="dCache_3"/>
    <property type="match status" value="1"/>
</dbReference>
<dbReference type="CDD" id="cd18773">
    <property type="entry name" value="PDC1_HK_sensor"/>
    <property type="match status" value="1"/>
</dbReference>
<name>X1UI09_9ZZZZ</name>
<dbReference type="Gene3D" id="3.30.450.20">
    <property type="entry name" value="PAS domain"/>
    <property type="match status" value="1"/>
</dbReference>
<dbReference type="InterPro" id="IPR029150">
    <property type="entry name" value="dCache_3"/>
</dbReference>
<keyword evidence="1" id="KW-0472">Membrane</keyword>
<feature type="non-terminal residue" evidence="3">
    <location>
        <position position="1"/>
    </location>
</feature>
<protein>
    <recommendedName>
        <fullName evidence="2">Double Cache domain-containing protein</fullName>
    </recommendedName>
</protein>
<reference evidence="3" key="1">
    <citation type="journal article" date="2014" name="Front. Microbiol.">
        <title>High frequency of phylogenetically diverse reductive dehalogenase-homologous genes in deep subseafloor sedimentary metagenomes.</title>
        <authorList>
            <person name="Kawai M."/>
            <person name="Futagami T."/>
            <person name="Toyoda A."/>
            <person name="Takaki Y."/>
            <person name="Nishi S."/>
            <person name="Hori S."/>
            <person name="Arai W."/>
            <person name="Tsubouchi T."/>
            <person name="Morono Y."/>
            <person name="Uchiyama I."/>
            <person name="Ito T."/>
            <person name="Fujiyama A."/>
            <person name="Inagaki F."/>
            <person name="Takami H."/>
        </authorList>
    </citation>
    <scope>NUCLEOTIDE SEQUENCE</scope>
    <source>
        <strain evidence="3">Expedition CK06-06</strain>
    </source>
</reference>
<accession>X1UI09</accession>
<dbReference type="InterPro" id="IPR029151">
    <property type="entry name" value="Sensor-like_sf"/>
</dbReference>
<comment type="caution">
    <text evidence="3">The sequence shown here is derived from an EMBL/GenBank/DDBJ whole genome shotgun (WGS) entry which is preliminary data.</text>
</comment>
<keyword evidence="1" id="KW-0812">Transmembrane</keyword>
<feature type="non-terminal residue" evidence="3">
    <location>
        <position position="270"/>
    </location>
</feature>
<keyword evidence="1" id="KW-1133">Transmembrane helix</keyword>
<proteinExistence type="predicted"/>
<gene>
    <name evidence="3" type="ORF">S12H4_35525</name>
</gene>
<evidence type="ECO:0000259" key="2">
    <source>
        <dbReference type="Pfam" id="PF14827"/>
    </source>
</evidence>
<feature type="domain" description="Double Cache" evidence="2">
    <location>
        <begin position="10"/>
        <end position="204"/>
    </location>
</feature>
<sequence>KEKKHLEDLRLLTYMAGVSEAIEKRDRDSLQATFEGLAINNNINVIAAIDDQGKGIITLTYDSEAGSTEFYTGDDYSSFGWVQDVLSGQNDEIGDKFAGILDTQLGKFIFTIAPVRDADEKLVGALLIGTKLGVLLDELRQQALTDILILNPEGSMVTTTLVEPEGGYGVLEIDGEALRDAGLTSLNREMELYGRDYEALYTPLIIRDAEAGFIGVVSSSEYIASALTTNRNTFSLIFTLGTGAVIVLGYLLAQHVARPILQLRSMSQAV</sequence>
<organism evidence="3">
    <name type="scientific">marine sediment metagenome</name>
    <dbReference type="NCBI Taxonomy" id="412755"/>
    <lineage>
        <taxon>unclassified sequences</taxon>
        <taxon>metagenomes</taxon>
        <taxon>ecological metagenomes</taxon>
    </lineage>
</organism>
<feature type="transmembrane region" description="Helical" evidence="1">
    <location>
        <begin position="234"/>
        <end position="253"/>
    </location>
</feature>
<dbReference type="SUPFAM" id="SSF103190">
    <property type="entry name" value="Sensory domain-like"/>
    <property type="match status" value="1"/>
</dbReference>
<evidence type="ECO:0000313" key="3">
    <source>
        <dbReference type="EMBL" id="GAI99515.1"/>
    </source>
</evidence>
<evidence type="ECO:0000256" key="1">
    <source>
        <dbReference type="SAM" id="Phobius"/>
    </source>
</evidence>